<dbReference type="PANTHER" id="PTHR43048">
    <property type="entry name" value="METHYLMALONYL-COA EPIMERASE"/>
    <property type="match status" value="1"/>
</dbReference>
<gene>
    <name evidence="3" type="ORF">ET996_00605</name>
</gene>
<dbReference type="Proteomes" id="UP000291933">
    <property type="component" value="Unassembled WGS sequence"/>
</dbReference>
<name>A0A4Q9KNM9_PROTD</name>
<dbReference type="PANTHER" id="PTHR43048:SF3">
    <property type="entry name" value="METHYLMALONYL-COA EPIMERASE, MITOCHONDRIAL"/>
    <property type="match status" value="1"/>
</dbReference>
<sequence length="136" mass="14906">MKVHHVGYAVENHDRAEQGFIALGYTIGPRTDDTARRVCISFARNGTELVEIISPLAEDSPVSSVLAKNGPSAYHLCYETPDLAASLVELRKHGWRTLIPAEAAPALEGSDVAFLYNRHVGLIELVERPETDGEPR</sequence>
<dbReference type="GO" id="GO:0046491">
    <property type="term" value="P:L-methylmalonyl-CoA metabolic process"/>
    <property type="evidence" value="ECO:0007669"/>
    <property type="project" value="TreeGrafter"/>
</dbReference>
<dbReference type="PROSITE" id="PS51819">
    <property type="entry name" value="VOC"/>
    <property type="match status" value="1"/>
</dbReference>
<dbReference type="AlphaFoldDB" id="A0A4Q9KNM9"/>
<comment type="caution">
    <text evidence="3">The sequence shown here is derived from an EMBL/GenBank/DDBJ whole genome shotgun (WGS) entry which is preliminary data.</text>
</comment>
<reference evidence="3 4" key="1">
    <citation type="submission" date="2019-01" db="EMBL/GenBank/DDBJ databases">
        <title>Lactibacter flavus gen. nov., sp. nov., a novel bacterium of the family Propionibacteriaceae isolated from raw milk and dairy products.</title>
        <authorList>
            <person name="Huptas C."/>
            <person name="Wenning M."/>
            <person name="Breitenwieser F."/>
            <person name="Doll E."/>
            <person name="Von Neubeck M."/>
            <person name="Busse H.-J."/>
            <person name="Scherer S."/>
        </authorList>
    </citation>
    <scope>NUCLEOTIDE SEQUENCE [LARGE SCALE GENOMIC DNA]</scope>
    <source>
        <strain evidence="3 4">DSM 22130</strain>
    </source>
</reference>
<dbReference type="Gene3D" id="3.10.180.10">
    <property type="entry name" value="2,3-Dihydroxybiphenyl 1,2-Dioxygenase, domain 1"/>
    <property type="match status" value="1"/>
</dbReference>
<dbReference type="Pfam" id="PF13669">
    <property type="entry name" value="Glyoxalase_4"/>
    <property type="match status" value="1"/>
</dbReference>
<accession>A0A4Q9KNM9</accession>
<dbReference type="EMBL" id="SDMR01000001">
    <property type="protein sequence ID" value="TBT96207.1"/>
    <property type="molecule type" value="Genomic_DNA"/>
</dbReference>
<keyword evidence="4" id="KW-1185">Reference proteome</keyword>
<dbReference type="GO" id="GO:0046872">
    <property type="term" value="F:metal ion binding"/>
    <property type="evidence" value="ECO:0007669"/>
    <property type="project" value="UniProtKB-KW"/>
</dbReference>
<dbReference type="OrthoDB" id="4578369at2"/>
<dbReference type="InterPro" id="IPR029068">
    <property type="entry name" value="Glyas_Bleomycin-R_OHBP_Dase"/>
</dbReference>
<dbReference type="RefSeq" id="WP_131170620.1">
    <property type="nucleotide sequence ID" value="NZ_FXTL01000001.1"/>
</dbReference>
<evidence type="ECO:0000259" key="2">
    <source>
        <dbReference type="PROSITE" id="PS51819"/>
    </source>
</evidence>
<protein>
    <submittedName>
        <fullName evidence="3">VOC family protein</fullName>
    </submittedName>
</protein>
<organism evidence="3 4">
    <name type="scientific">Propioniciclava tarda</name>
    <dbReference type="NCBI Taxonomy" id="433330"/>
    <lineage>
        <taxon>Bacteria</taxon>
        <taxon>Bacillati</taxon>
        <taxon>Actinomycetota</taxon>
        <taxon>Actinomycetes</taxon>
        <taxon>Propionibacteriales</taxon>
        <taxon>Propionibacteriaceae</taxon>
        <taxon>Propioniciclava</taxon>
    </lineage>
</organism>
<dbReference type="InterPro" id="IPR037523">
    <property type="entry name" value="VOC_core"/>
</dbReference>
<proteinExistence type="predicted"/>
<evidence type="ECO:0000256" key="1">
    <source>
        <dbReference type="ARBA" id="ARBA00022723"/>
    </source>
</evidence>
<dbReference type="SUPFAM" id="SSF54593">
    <property type="entry name" value="Glyoxalase/Bleomycin resistance protein/Dihydroxybiphenyl dioxygenase"/>
    <property type="match status" value="1"/>
</dbReference>
<dbReference type="InterPro" id="IPR051785">
    <property type="entry name" value="MMCE/EMCE_epimerase"/>
</dbReference>
<feature type="domain" description="VOC" evidence="2">
    <location>
        <begin position="2"/>
        <end position="128"/>
    </location>
</feature>
<dbReference type="GO" id="GO:0004493">
    <property type="term" value="F:methylmalonyl-CoA epimerase activity"/>
    <property type="evidence" value="ECO:0007669"/>
    <property type="project" value="TreeGrafter"/>
</dbReference>
<evidence type="ECO:0000313" key="3">
    <source>
        <dbReference type="EMBL" id="TBT96207.1"/>
    </source>
</evidence>
<evidence type="ECO:0000313" key="4">
    <source>
        <dbReference type="Proteomes" id="UP000291933"/>
    </source>
</evidence>
<keyword evidence="1" id="KW-0479">Metal-binding</keyword>